<proteinExistence type="predicted"/>
<evidence type="ECO:0008006" key="2">
    <source>
        <dbReference type="Google" id="ProtNLM"/>
    </source>
</evidence>
<dbReference type="PANTHER" id="PTHR12526">
    <property type="entry name" value="GLYCOSYLTRANSFERASE"/>
    <property type="match status" value="1"/>
</dbReference>
<name>X1SEL5_9ZZZZ</name>
<sequence>CDVFVLPSRQEGFAGAVLEAMAAQRPVVVTPAAAAGVEEGRVGRIVPVDDPEALADAVLELLRDRARARRMGQAGRQHVVAHYSLDLMVRRYEEVYWELLTRGGR</sequence>
<protein>
    <recommendedName>
        <fullName evidence="2">Glycosyl transferase family 1 domain-containing protein</fullName>
    </recommendedName>
</protein>
<dbReference type="Gene3D" id="3.40.50.2000">
    <property type="entry name" value="Glycogen Phosphorylase B"/>
    <property type="match status" value="2"/>
</dbReference>
<gene>
    <name evidence="1" type="ORF">S12H4_23940</name>
</gene>
<dbReference type="AlphaFoldDB" id="X1SEL5"/>
<feature type="non-terminal residue" evidence="1">
    <location>
        <position position="1"/>
    </location>
</feature>
<accession>X1SEL5</accession>
<dbReference type="SUPFAM" id="SSF53756">
    <property type="entry name" value="UDP-Glycosyltransferase/glycogen phosphorylase"/>
    <property type="match status" value="1"/>
</dbReference>
<evidence type="ECO:0000313" key="1">
    <source>
        <dbReference type="EMBL" id="GAI73860.1"/>
    </source>
</evidence>
<dbReference type="CDD" id="cd03801">
    <property type="entry name" value="GT4_PimA-like"/>
    <property type="match status" value="1"/>
</dbReference>
<dbReference type="Pfam" id="PF13692">
    <property type="entry name" value="Glyco_trans_1_4"/>
    <property type="match status" value="1"/>
</dbReference>
<reference evidence="1" key="1">
    <citation type="journal article" date="2014" name="Front. Microbiol.">
        <title>High frequency of phylogenetically diverse reductive dehalogenase-homologous genes in deep subseafloor sedimentary metagenomes.</title>
        <authorList>
            <person name="Kawai M."/>
            <person name="Futagami T."/>
            <person name="Toyoda A."/>
            <person name="Takaki Y."/>
            <person name="Nishi S."/>
            <person name="Hori S."/>
            <person name="Arai W."/>
            <person name="Tsubouchi T."/>
            <person name="Morono Y."/>
            <person name="Uchiyama I."/>
            <person name="Ito T."/>
            <person name="Fujiyama A."/>
            <person name="Inagaki F."/>
            <person name="Takami H."/>
        </authorList>
    </citation>
    <scope>NUCLEOTIDE SEQUENCE</scope>
    <source>
        <strain evidence="1">Expedition CK06-06</strain>
    </source>
</reference>
<comment type="caution">
    <text evidence="1">The sequence shown here is derived from an EMBL/GenBank/DDBJ whole genome shotgun (WGS) entry which is preliminary data.</text>
</comment>
<organism evidence="1">
    <name type="scientific">marine sediment metagenome</name>
    <dbReference type="NCBI Taxonomy" id="412755"/>
    <lineage>
        <taxon>unclassified sequences</taxon>
        <taxon>metagenomes</taxon>
        <taxon>ecological metagenomes</taxon>
    </lineage>
</organism>
<dbReference type="EMBL" id="BARW01012845">
    <property type="protein sequence ID" value="GAI73860.1"/>
    <property type="molecule type" value="Genomic_DNA"/>
</dbReference>